<dbReference type="RefSeq" id="WP_235053477.1">
    <property type="nucleotide sequence ID" value="NZ_JAKFHA010000010.1"/>
</dbReference>
<dbReference type="Proteomes" id="UP001165378">
    <property type="component" value="Unassembled WGS sequence"/>
</dbReference>
<dbReference type="AlphaFoldDB" id="A0AA41Q2J9"/>
<dbReference type="EMBL" id="JAKFHA010000010">
    <property type="protein sequence ID" value="MCF2529254.1"/>
    <property type="molecule type" value="Genomic_DNA"/>
</dbReference>
<sequence>MSRWQAEDEQAAIADMSAAAYHDAADGHPHFREEVRRWFAEDAARPGFAVAGWAECAYG</sequence>
<evidence type="ECO:0000313" key="2">
    <source>
        <dbReference type="Proteomes" id="UP001165378"/>
    </source>
</evidence>
<reference evidence="1" key="1">
    <citation type="submission" date="2022-01" db="EMBL/GenBank/DDBJ databases">
        <title>Genome-Based Taxonomic Classification of the Phylum Actinobacteria.</title>
        <authorList>
            <person name="Gao Y."/>
        </authorList>
    </citation>
    <scope>NUCLEOTIDE SEQUENCE</scope>
    <source>
        <strain evidence="1">KLBMP 8922</strain>
    </source>
</reference>
<keyword evidence="2" id="KW-1185">Reference proteome</keyword>
<protein>
    <submittedName>
        <fullName evidence="1">Uncharacterized protein</fullName>
    </submittedName>
</protein>
<comment type="caution">
    <text evidence="1">The sequence shown here is derived from an EMBL/GenBank/DDBJ whole genome shotgun (WGS) entry which is preliminary data.</text>
</comment>
<gene>
    <name evidence="1" type="ORF">LZ495_18830</name>
</gene>
<proteinExistence type="predicted"/>
<evidence type="ECO:0000313" key="1">
    <source>
        <dbReference type="EMBL" id="MCF2529254.1"/>
    </source>
</evidence>
<organism evidence="1 2">
    <name type="scientific">Yinghuangia soli</name>
    <dbReference type="NCBI Taxonomy" id="2908204"/>
    <lineage>
        <taxon>Bacteria</taxon>
        <taxon>Bacillati</taxon>
        <taxon>Actinomycetota</taxon>
        <taxon>Actinomycetes</taxon>
        <taxon>Kitasatosporales</taxon>
        <taxon>Streptomycetaceae</taxon>
        <taxon>Yinghuangia</taxon>
    </lineage>
</organism>
<accession>A0AA41Q2J9</accession>
<name>A0AA41Q2J9_9ACTN</name>